<gene>
    <name evidence="10" type="ORF">Sste5346_009204</name>
</gene>
<dbReference type="InterPro" id="IPR004827">
    <property type="entry name" value="bZIP"/>
</dbReference>
<feature type="compositionally biased region" description="Polar residues" evidence="7">
    <location>
        <begin position="116"/>
        <end position="125"/>
    </location>
</feature>
<feature type="domain" description="BZIP" evidence="9">
    <location>
        <begin position="14"/>
        <end position="78"/>
    </location>
</feature>
<evidence type="ECO:0000313" key="10">
    <source>
        <dbReference type="EMBL" id="KAL1889024.1"/>
    </source>
</evidence>
<dbReference type="InterPro" id="IPR005538">
    <property type="entry name" value="LrgA/CidA"/>
</dbReference>
<sequence>MPKNIFRVFNPKGTAEDRTEKRRAQLRQAQQTYRERKDRYTKALEAELAQGRAREAHLTLENERLQDTVKELRGALAFAHNQANGHGFDSGNGVNNGLSPWSNQLEPPPPPAKNDQFGTFNSNGYSPAMLPSPASGSEAVMSITGLSPGSAARLGDLDPTDVGMEFVLTLEQPCLGHLHGDPDSPAESNNHALTVSSKLCSYASTITPSVKSAPHSILEAMLKLSPELGIPGAGLTPNNNMASRPRRQRAVPVPTPPTTEESNDMWPVAKDLALAVKLVLVSDWRRLVRCFIYVPTGIFAILAACYGVHRLLAIGGVSFPASVACLVLLFLSLLLSELVLGNRKTKALVQAINVPGGWSLRWLNLFFTPSFVMLPLSPHISATEVGKMIVVFVIGFIVMMIVTAYMTRWIQLLTSPPRKATHQRNEDIRRDVHPGEGGAEDDNDDDEELTLLRSDFSGRLSTDGMPLLPERSHAAAYITVRGQNLEDPLSSFSDVPVQHSRINLLRQSAASIMARSTRSASASGTTSPTPLARADRWAEWLSEHSDSLLFASIGLFVGAPIYYSTGYAMPLQLSINVLIFFGAMSLPPSWRQILHPVLVSAFSTLLIIWLLGRVHGQGLVDTLHQYRPGNTYVQIWSSTAMSLKPGAGDMLASALDASIVSLALPMYQYRLELKHHFWAIVVPNIVLSIASLFAYPVVCYHIGISAERSLAFTSRSLTLALATPAVRNLGGDVNTVAAVAILSGVLGVLIGRQVLAWLRIPEDDYVTRGVTFGANASALGTALLLRVDPRAAAISSLAMGLFGAITVAFSSIPPMVHIIRSLVGLS</sequence>
<feature type="transmembrane region" description="Helical" evidence="8">
    <location>
        <begin position="679"/>
        <end position="703"/>
    </location>
</feature>
<dbReference type="PANTHER" id="PTHR30249">
    <property type="entry name" value="PUTATIVE SEROTONIN TRANSPORTER"/>
    <property type="match status" value="1"/>
</dbReference>
<keyword evidence="5 8" id="KW-0472">Membrane</keyword>
<evidence type="ECO:0000256" key="4">
    <source>
        <dbReference type="ARBA" id="ARBA00022989"/>
    </source>
</evidence>
<dbReference type="EMBL" id="JAWCUI010000081">
    <property type="protein sequence ID" value="KAL1889024.1"/>
    <property type="molecule type" value="Genomic_DNA"/>
</dbReference>
<feature type="transmembrane region" description="Helical" evidence="8">
    <location>
        <begin position="593"/>
        <end position="612"/>
    </location>
</feature>
<feature type="coiled-coil region" evidence="6">
    <location>
        <begin position="55"/>
        <end position="82"/>
    </location>
</feature>
<feature type="transmembrane region" description="Helical" evidence="8">
    <location>
        <begin position="321"/>
        <end position="341"/>
    </location>
</feature>
<comment type="caution">
    <text evidence="10">The sequence shown here is derived from an EMBL/GenBank/DDBJ whole genome shotgun (WGS) entry which is preliminary data.</text>
</comment>
<evidence type="ECO:0000256" key="6">
    <source>
        <dbReference type="SAM" id="Coils"/>
    </source>
</evidence>
<feature type="transmembrane region" description="Helical" evidence="8">
    <location>
        <begin position="290"/>
        <end position="309"/>
    </location>
</feature>
<name>A0ABR3YNP4_9PEZI</name>
<dbReference type="Proteomes" id="UP001583186">
    <property type="component" value="Unassembled WGS sequence"/>
</dbReference>
<feature type="region of interest" description="Disordered" evidence="7">
    <location>
        <begin position="236"/>
        <end position="262"/>
    </location>
</feature>
<dbReference type="SUPFAM" id="SSF57959">
    <property type="entry name" value="Leucine zipper domain"/>
    <property type="match status" value="1"/>
</dbReference>
<evidence type="ECO:0000256" key="7">
    <source>
        <dbReference type="SAM" id="MobiDB-lite"/>
    </source>
</evidence>
<evidence type="ECO:0000313" key="11">
    <source>
        <dbReference type="Proteomes" id="UP001583186"/>
    </source>
</evidence>
<feature type="compositionally biased region" description="Basic and acidic residues" evidence="7">
    <location>
        <begin position="14"/>
        <end position="23"/>
    </location>
</feature>
<dbReference type="Gene3D" id="1.20.5.170">
    <property type="match status" value="1"/>
</dbReference>
<dbReference type="InterPro" id="IPR007300">
    <property type="entry name" value="CidB/LrgB"/>
</dbReference>
<feature type="region of interest" description="Disordered" evidence="7">
    <location>
        <begin position="1"/>
        <end position="38"/>
    </location>
</feature>
<dbReference type="InterPro" id="IPR046347">
    <property type="entry name" value="bZIP_sf"/>
</dbReference>
<feature type="region of interest" description="Disordered" evidence="7">
    <location>
        <begin position="84"/>
        <end position="125"/>
    </location>
</feature>
<keyword evidence="11" id="KW-1185">Reference proteome</keyword>
<feature type="transmembrane region" description="Helical" evidence="8">
    <location>
        <begin position="791"/>
        <end position="812"/>
    </location>
</feature>
<dbReference type="Pfam" id="PF04172">
    <property type="entry name" value="LrgB"/>
    <property type="match status" value="1"/>
</dbReference>
<feature type="transmembrane region" description="Helical" evidence="8">
    <location>
        <begin position="362"/>
        <end position="382"/>
    </location>
</feature>
<keyword evidence="3 8" id="KW-0812">Transmembrane</keyword>
<feature type="compositionally biased region" description="Basic and acidic residues" evidence="7">
    <location>
        <begin position="423"/>
        <end position="434"/>
    </location>
</feature>
<proteinExistence type="predicted"/>
<reference evidence="10 11" key="1">
    <citation type="journal article" date="2024" name="IMA Fungus">
        <title>IMA Genome - F19 : A genome assembly and annotation guide to empower mycologists, including annotated draft genome sequences of Ceratocystis pirilliformis, Diaporthe australafricana, Fusarium ophioides, Paecilomyces lecythidis, and Sporothrix stenoceras.</title>
        <authorList>
            <person name="Aylward J."/>
            <person name="Wilson A.M."/>
            <person name="Visagie C.M."/>
            <person name="Spraker J."/>
            <person name="Barnes I."/>
            <person name="Buitendag C."/>
            <person name="Ceriani C."/>
            <person name="Del Mar Angel L."/>
            <person name="du Plessis D."/>
            <person name="Fuchs T."/>
            <person name="Gasser K."/>
            <person name="Kramer D."/>
            <person name="Li W."/>
            <person name="Munsamy K."/>
            <person name="Piso A."/>
            <person name="Price J.L."/>
            <person name="Sonnekus B."/>
            <person name="Thomas C."/>
            <person name="van der Nest A."/>
            <person name="van Dijk A."/>
            <person name="van Heerden A."/>
            <person name="van Vuuren N."/>
            <person name="Yilmaz N."/>
            <person name="Duong T.A."/>
            <person name="van der Merwe N.A."/>
            <person name="Wingfield M.J."/>
            <person name="Wingfield B.D."/>
        </authorList>
    </citation>
    <scope>NUCLEOTIDE SEQUENCE [LARGE SCALE GENOMIC DNA]</scope>
    <source>
        <strain evidence="10 11">CMW 5346</strain>
    </source>
</reference>
<keyword evidence="2" id="KW-1003">Cell membrane</keyword>
<keyword evidence="4 8" id="KW-1133">Transmembrane helix</keyword>
<dbReference type="CDD" id="cd14688">
    <property type="entry name" value="bZIP_YAP"/>
    <property type="match status" value="1"/>
</dbReference>
<evidence type="ECO:0000259" key="9">
    <source>
        <dbReference type="SMART" id="SM00338"/>
    </source>
</evidence>
<feature type="compositionally biased region" description="Acidic residues" evidence="7">
    <location>
        <begin position="438"/>
        <end position="447"/>
    </location>
</feature>
<evidence type="ECO:0000256" key="3">
    <source>
        <dbReference type="ARBA" id="ARBA00022692"/>
    </source>
</evidence>
<dbReference type="PANTHER" id="PTHR30249:SF0">
    <property type="entry name" value="PLASTIDAL GLYCOLATE_GLYCERATE TRANSLOCATOR 1, CHLOROPLASTIC"/>
    <property type="match status" value="1"/>
</dbReference>
<feature type="region of interest" description="Disordered" evidence="7">
    <location>
        <begin position="420"/>
        <end position="447"/>
    </location>
</feature>
<organism evidence="10 11">
    <name type="scientific">Sporothrix stenoceras</name>
    <dbReference type="NCBI Taxonomy" id="5173"/>
    <lineage>
        <taxon>Eukaryota</taxon>
        <taxon>Fungi</taxon>
        <taxon>Dikarya</taxon>
        <taxon>Ascomycota</taxon>
        <taxon>Pezizomycotina</taxon>
        <taxon>Sordariomycetes</taxon>
        <taxon>Sordariomycetidae</taxon>
        <taxon>Ophiostomatales</taxon>
        <taxon>Ophiostomataceae</taxon>
        <taxon>Sporothrix</taxon>
    </lineage>
</organism>
<comment type="subcellular location">
    <subcellularLocation>
        <location evidence="1">Cell membrane</location>
        <topology evidence="1">Multi-pass membrane protein</topology>
    </subcellularLocation>
</comment>
<evidence type="ECO:0000256" key="1">
    <source>
        <dbReference type="ARBA" id="ARBA00004651"/>
    </source>
</evidence>
<keyword evidence="6" id="KW-0175">Coiled coil</keyword>
<feature type="transmembrane region" description="Helical" evidence="8">
    <location>
        <begin position="388"/>
        <end position="410"/>
    </location>
</feature>
<feature type="transmembrane region" description="Helical" evidence="8">
    <location>
        <begin position="546"/>
        <end position="563"/>
    </location>
</feature>
<evidence type="ECO:0000256" key="8">
    <source>
        <dbReference type="SAM" id="Phobius"/>
    </source>
</evidence>
<accession>A0ABR3YNP4</accession>
<feature type="compositionally biased region" description="Polar residues" evidence="7">
    <location>
        <begin position="92"/>
        <end position="105"/>
    </location>
</feature>
<evidence type="ECO:0000256" key="2">
    <source>
        <dbReference type="ARBA" id="ARBA00022475"/>
    </source>
</evidence>
<feature type="transmembrane region" description="Helical" evidence="8">
    <location>
        <begin position="765"/>
        <end position="785"/>
    </location>
</feature>
<feature type="transmembrane region" description="Helical" evidence="8">
    <location>
        <begin position="736"/>
        <end position="758"/>
    </location>
</feature>
<protein>
    <recommendedName>
        <fullName evidence="9">BZIP domain-containing protein</fullName>
    </recommendedName>
</protein>
<evidence type="ECO:0000256" key="5">
    <source>
        <dbReference type="ARBA" id="ARBA00023136"/>
    </source>
</evidence>
<dbReference type="SMART" id="SM00338">
    <property type="entry name" value="BRLZ"/>
    <property type="match status" value="1"/>
</dbReference>
<dbReference type="Pfam" id="PF03788">
    <property type="entry name" value="LrgA"/>
    <property type="match status" value="1"/>
</dbReference>